<dbReference type="Proteomes" id="UP001168823">
    <property type="component" value="Unassembled WGS sequence"/>
</dbReference>
<protein>
    <submittedName>
        <fullName evidence="2">Uncharacterized protein</fullName>
    </submittedName>
</protein>
<proteinExistence type="predicted"/>
<feature type="region of interest" description="Disordered" evidence="1">
    <location>
        <begin position="1"/>
        <end position="21"/>
    </location>
</feature>
<comment type="caution">
    <text evidence="2">The sequence shown here is derived from an EMBL/GenBank/DDBJ whole genome shotgun (WGS) entry which is preliminary data.</text>
</comment>
<dbReference type="EMBL" id="JAUMSQ010000005">
    <property type="protein sequence ID" value="MDO3634454.1"/>
    <property type="molecule type" value="Genomic_DNA"/>
</dbReference>
<keyword evidence="3" id="KW-1185">Reference proteome</keyword>
<evidence type="ECO:0000313" key="2">
    <source>
        <dbReference type="EMBL" id="MDO3634454.1"/>
    </source>
</evidence>
<dbReference type="RefSeq" id="WP_302912592.1">
    <property type="nucleotide sequence ID" value="NZ_JAUMSQ010000005.1"/>
</dbReference>
<accession>A0ABT8UE26</accession>
<evidence type="ECO:0000256" key="1">
    <source>
        <dbReference type="SAM" id="MobiDB-lite"/>
    </source>
</evidence>
<reference evidence="2" key="1">
    <citation type="submission" date="2023-07" db="EMBL/GenBank/DDBJ databases">
        <title>Mycolicibacterium sp. nov., a novel bacterial species.</title>
        <authorList>
            <person name="Cao Y."/>
        </authorList>
    </citation>
    <scope>NUCLEOTIDE SEQUENCE</scope>
    <source>
        <strain evidence="2">KC 300</strain>
    </source>
</reference>
<organism evidence="2 3">
    <name type="scientific">Mycolicibacterium arseniciresistens</name>
    <dbReference type="NCBI Taxonomy" id="3062257"/>
    <lineage>
        <taxon>Bacteria</taxon>
        <taxon>Bacillati</taxon>
        <taxon>Actinomycetota</taxon>
        <taxon>Actinomycetes</taxon>
        <taxon>Mycobacteriales</taxon>
        <taxon>Mycobacteriaceae</taxon>
        <taxon>Mycolicibacterium</taxon>
    </lineage>
</organism>
<gene>
    <name evidence="2" type="ORF">Q2100_01690</name>
</gene>
<evidence type="ECO:0000313" key="3">
    <source>
        <dbReference type="Proteomes" id="UP001168823"/>
    </source>
</evidence>
<sequence length="278" mass="29977">MDETGLFDAPSGGTPSATGGKTVEQRMDEFAELAKAASQSAMKIRTGLNTLAGNAQSGSVSAASAQLARTKEAVSTLAASVEQLILVEESVSLRGSHGEESKFAGELQAALEKKGVAVTKGPEPYWLAYPAWFKIERTSKGSLEVILNGDKLDTTRPSAVADAVAEAVKEKFDAKQFSKLLIAVRDLLRRAGGANRSLNLDDVYDVLALQPGQRAARRKDFTKAAFYYSVHRLAEELEQTMNAPLRFPPANRPDMVFFSKEAESRKYLVVEFPTAGSS</sequence>
<name>A0ABT8UE26_9MYCO</name>